<evidence type="ECO:0000313" key="2">
    <source>
        <dbReference type="EMBL" id="KAJ8720231.1"/>
    </source>
</evidence>
<dbReference type="Proteomes" id="UP001231518">
    <property type="component" value="Chromosome 3"/>
</dbReference>
<protein>
    <recommendedName>
        <fullName evidence="1">Coiled-coil protein 142 C-terminal domain-containing protein</fullName>
    </recommendedName>
</protein>
<dbReference type="InterPro" id="IPR026700">
    <property type="entry name" value="CCDC142"/>
</dbReference>
<feature type="domain" description="Coiled-coil protein 142 C-terminal" evidence="1">
    <location>
        <begin position="237"/>
        <end position="611"/>
    </location>
</feature>
<proteinExistence type="predicted"/>
<accession>A0AAD7YKW4</accession>
<dbReference type="PANTHER" id="PTHR21436:SF2">
    <property type="entry name" value="COILED-COIL DOMAIN-CONTAINING PROTEIN 142"/>
    <property type="match status" value="1"/>
</dbReference>
<dbReference type="AlphaFoldDB" id="A0AAD7YKW4"/>
<reference evidence="2" key="1">
    <citation type="submission" date="2023-03" db="EMBL/GenBank/DDBJ databases">
        <title>Chromosome-level genomes of two armyworms, Mythimna separata and Mythimna loreyi, provide insights into the biosynthesis and reception of sex pheromones.</title>
        <authorList>
            <person name="Zhao H."/>
        </authorList>
    </citation>
    <scope>NUCLEOTIDE SEQUENCE</scope>
    <source>
        <strain evidence="2">BeijingLab</strain>
        <tissue evidence="2">Pupa</tissue>
    </source>
</reference>
<gene>
    <name evidence="2" type="ORF">PYW07_012274</name>
</gene>
<keyword evidence="3" id="KW-1185">Reference proteome</keyword>
<organism evidence="2 3">
    <name type="scientific">Mythimna separata</name>
    <name type="common">Oriental armyworm</name>
    <name type="synonym">Pseudaletia separata</name>
    <dbReference type="NCBI Taxonomy" id="271217"/>
    <lineage>
        <taxon>Eukaryota</taxon>
        <taxon>Metazoa</taxon>
        <taxon>Ecdysozoa</taxon>
        <taxon>Arthropoda</taxon>
        <taxon>Hexapoda</taxon>
        <taxon>Insecta</taxon>
        <taxon>Pterygota</taxon>
        <taxon>Neoptera</taxon>
        <taxon>Endopterygota</taxon>
        <taxon>Lepidoptera</taxon>
        <taxon>Glossata</taxon>
        <taxon>Ditrysia</taxon>
        <taxon>Noctuoidea</taxon>
        <taxon>Noctuidae</taxon>
        <taxon>Noctuinae</taxon>
        <taxon>Hadenini</taxon>
        <taxon>Mythimna</taxon>
    </lineage>
</organism>
<dbReference type="EMBL" id="JARGEI010000014">
    <property type="protein sequence ID" value="KAJ8720231.1"/>
    <property type="molecule type" value="Genomic_DNA"/>
</dbReference>
<dbReference type="Pfam" id="PF14923">
    <property type="entry name" value="CCDC142"/>
    <property type="match status" value="1"/>
</dbReference>
<name>A0AAD7YKW4_MYTSE</name>
<sequence length="676" mass="77000">MIESCLSLVGIYNDLIGLSYKKFAAKFNIGSNSYPNIISETKNLTLTKIVQVLSKSRAEINCQRLINCLVKVYQPAHNSDNDSSSSSAESLEIYHTLTKHITPPTSTMSRNTVDKRRDAFIVNKKLKMKQAQSLIELKNEHNKRLNDLVTTQNSDAEVPYLSLLTNEYTLEHIFNSEDNINSILQSEEMYIEILLDTVAHMSPNLLGTNGVKKLKNGRIQASKKAAHKVTEYYQNILWGDVGSCLEHIVLWWSHYPLAMRSPNTSQNLREWLFATFNVNNTPELILSSLRILADALGCHVTSTSWDKYFGATLTTNLQLTTLKVNPEISLYITESTESGANFALMLQALVTLNNQCEVTWDYILGAPLEDLPIVEQIPILHRLDHSIHTYRLWCLAETRRLANLWEMRDFFRIAHNDMQACMEQLINLRFADHTTTIESGKIGEHENVCAKMREKLVSEVKVNIQKLKATTDEIIQVLSSVCATTSLAHLTMIFPSNAEWRLVTRPPQTINSIYVHEFLNTMLLPVIMATQDITTLNMVLRLMCESWLHHIYVAKVKFTKDAAMQLLHDFNEVRNWLSDCKQLATAARKQMLQNEVLRRCEGVGRLLLHAPGDLISMQDSTMQSAQQVRKEVTENDTPEQLMPAEMYVPNQKQWLTLRAKKMKGPIAFTLCCIVLS</sequence>
<comment type="caution">
    <text evidence="2">The sequence shown here is derived from an EMBL/GenBank/DDBJ whole genome shotgun (WGS) entry which is preliminary data.</text>
</comment>
<dbReference type="InterPro" id="IPR055350">
    <property type="entry name" value="CCDC142_C"/>
</dbReference>
<evidence type="ECO:0000313" key="3">
    <source>
        <dbReference type="Proteomes" id="UP001231518"/>
    </source>
</evidence>
<dbReference type="PANTHER" id="PTHR21436">
    <property type="entry name" value="COILED-COIL DOMAIN-CONTAINING PROTEIN 142"/>
    <property type="match status" value="1"/>
</dbReference>
<evidence type="ECO:0000259" key="1">
    <source>
        <dbReference type="Pfam" id="PF14923"/>
    </source>
</evidence>